<protein>
    <submittedName>
        <fullName evidence="4">TetR/AcrR family transcriptional regulator</fullName>
    </submittedName>
</protein>
<accession>A0A7W1XRW0</accession>
<dbReference type="AlphaFoldDB" id="A0A7W1XRW0"/>
<evidence type="ECO:0000313" key="5">
    <source>
        <dbReference type="Proteomes" id="UP000538292"/>
    </source>
</evidence>
<evidence type="ECO:0000259" key="3">
    <source>
        <dbReference type="PROSITE" id="PS50977"/>
    </source>
</evidence>
<dbReference type="RefSeq" id="WP_181739072.1">
    <property type="nucleotide sequence ID" value="NZ_JACEOL010000022.1"/>
</dbReference>
<dbReference type="InterPro" id="IPR050624">
    <property type="entry name" value="HTH-type_Tx_Regulator"/>
</dbReference>
<dbReference type="PRINTS" id="PR00455">
    <property type="entry name" value="HTHTETR"/>
</dbReference>
<dbReference type="Pfam" id="PF00440">
    <property type="entry name" value="TetR_N"/>
    <property type="match status" value="1"/>
</dbReference>
<feature type="DNA-binding region" description="H-T-H motif" evidence="2">
    <location>
        <begin position="37"/>
        <end position="56"/>
    </location>
</feature>
<dbReference type="EMBL" id="JACEOL010000022">
    <property type="protein sequence ID" value="MBA4601995.1"/>
    <property type="molecule type" value="Genomic_DNA"/>
</dbReference>
<evidence type="ECO:0000313" key="4">
    <source>
        <dbReference type="EMBL" id="MBA4601995.1"/>
    </source>
</evidence>
<dbReference type="PANTHER" id="PTHR43479:SF11">
    <property type="entry name" value="ACREF_ENVCD OPERON REPRESSOR-RELATED"/>
    <property type="match status" value="1"/>
</dbReference>
<dbReference type="InterPro" id="IPR009057">
    <property type="entry name" value="Homeodomain-like_sf"/>
</dbReference>
<comment type="caution">
    <text evidence="4">The sequence shown here is derived from an EMBL/GenBank/DDBJ whole genome shotgun (WGS) entry which is preliminary data.</text>
</comment>
<proteinExistence type="predicted"/>
<sequence length="196" mass="22825">MSPLNKEQLEQIRVERKQQIKQAALKVFAQEGFAGTKTSMIASNAGISEGLIYKYFRSKDELYSEIIEELIEHANNNFREINNLPGTPFEQIKVLTEGMLDRNNKYAFMLILKAQRDKDIPGKSRQMLKQHFDNALIDQLIPIFVKGQELGEFVKGDPQKILSWYLYIINSLIMQDVWEEQYAMPTVEMLMRFLSK</sequence>
<dbReference type="InterPro" id="IPR001647">
    <property type="entry name" value="HTH_TetR"/>
</dbReference>
<dbReference type="Gene3D" id="1.10.357.10">
    <property type="entry name" value="Tetracycline Repressor, domain 2"/>
    <property type="match status" value="1"/>
</dbReference>
<dbReference type="Proteomes" id="UP000538292">
    <property type="component" value="Unassembled WGS sequence"/>
</dbReference>
<organism evidence="4 5">
    <name type="scientific">Thermoactinomyces mirandus</name>
    <dbReference type="NCBI Taxonomy" id="2756294"/>
    <lineage>
        <taxon>Bacteria</taxon>
        <taxon>Bacillati</taxon>
        <taxon>Bacillota</taxon>
        <taxon>Bacilli</taxon>
        <taxon>Bacillales</taxon>
        <taxon>Thermoactinomycetaceae</taxon>
        <taxon>Thermoactinomyces</taxon>
    </lineage>
</organism>
<evidence type="ECO:0000256" key="2">
    <source>
        <dbReference type="PROSITE-ProRule" id="PRU00335"/>
    </source>
</evidence>
<dbReference type="GO" id="GO:0003677">
    <property type="term" value="F:DNA binding"/>
    <property type="evidence" value="ECO:0007669"/>
    <property type="project" value="UniProtKB-UniRule"/>
</dbReference>
<gene>
    <name evidence="4" type="ORF">H2C83_06615</name>
</gene>
<name>A0A7W1XRW0_9BACL</name>
<keyword evidence="1 2" id="KW-0238">DNA-binding</keyword>
<reference evidence="4 5" key="1">
    <citation type="submission" date="2020-07" db="EMBL/GenBank/DDBJ databases">
        <title>Thermoactinomyces phylogeny.</title>
        <authorList>
            <person name="Dunlap C."/>
        </authorList>
    </citation>
    <scope>NUCLEOTIDE SEQUENCE [LARGE SCALE GENOMIC DNA]</scope>
    <source>
        <strain evidence="4 5">AMNI-1</strain>
    </source>
</reference>
<dbReference type="SUPFAM" id="SSF46689">
    <property type="entry name" value="Homeodomain-like"/>
    <property type="match status" value="1"/>
</dbReference>
<keyword evidence="5" id="KW-1185">Reference proteome</keyword>
<feature type="domain" description="HTH tetR-type" evidence="3">
    <location>
        <begin position="14"/>
        <end position="74"/>
    </location>
</feature>
<dbReference type="PROSITE" id="PS50977">
    <property type="entry name" value="HTH_TETR_2"/>
    <property type="match status" value="1"/>
</dbReference>
<dbReference type="PANTHER" id="PTHR43479">
    <property type="entry name" value="ACREF/ENVCD OPERON REPRESSOR-RELATED"/>
    <property type="match status" value="1"/>
</dbReference>
<evidence type="ECO:0000256" key="1">
    <source>
        <dbReference type="ARBA" id="ARBA00023125"/>
    </source>
</evidence>